<accession>A0A6A4PXK1</accession>
<dbReference type="AlphaFoldDB" id="A0A6A4PXK1"/>
<dbReference type="Proteomes" id="UP000447434">
    <property type="component" value="Chromosome 10"/>
</dbReference>
<organism evidence="1 2">
    <name type="scientific">Lupinus albus</name>
    <name type="common">White lupine</name>
    <name type="synonym">Lupinus termis</name>
    <dbReference type="NCBI Taxonomy" id="3870"/>
    <lineage>
        <taxon>Eukaryota</taxon>
        <taxon>Viridiplantae</taxon>
        <taxon>Streptophyta</taxon>
        <taxon>Embryophyta</taxon>
        <taxon>Tracheophyta</taxon>
        <taxon>Spermatophyta</taxon>
        <taxon>Magnoliopsida</taxon>
        <taxon>eudicotyledons</taxon>
        <taxon>Gunneridae</taxon>
        <taxon>Pentapetalae</taxon>
        <taxon>rosids</taxon>
        <taxon>fabids</taxon>
        <taxon>Fabales</taxon>
        <taxon>Fabaceae</taxon>
        <taxon>Papilionoideae</taxon>
        <taxon>50 kb inversion clade</taxon>
        <taxon>genistoids sensu lato</taxon>
        <taxon>core genistoids</taxon>
        <taxon>Genisteae</taxon>
        <taxon>Lupinus</taxon>
    </lineage>
</organism>
<reference evidence="2" key="1">
    <citation type="journal article" date="2020" name="Nat. Commun.">
        <title>Genome sequence of the cluster root forming white lupin.</title>
        <authorList>
            <person name="Hufnagel B."/>
            <person name="Marques A."/>
            <person name="Soriano A."/>
            <person name="Marques L."/>
            <person name="Divol F."/>
            <person name="Doumas P."/>
            <person name="Sallet E."/>
            <person name="Mancinotti D."/>
            <person name="Carrere S."/>
            <person name="Marande W."/>
            <person name="Arribat S."/>
            <person name="Keller J."/>
            <person name="Huneau C."/>
            <person name="Blein T."/>
            <person name="Aime D."/>
            <person name="Laguerre M."/>
            <person name="Taylor J."/>
            <person name="Schubert V."/>
            <person name="Nelson M."/>
            <person name="Geu-Flores F."/>
            <person name="Crespi M."/>
            <person name="Gallardo-Guerrero K."/>
            <person name="Delaux P.-M."/>
            <person name="Salse J."/>
            <person name="Berges H."/>
            <person name="Guyot R."/>
            <person name="Gouzy J."/>
            <person name="Peret B."/>
        </authorList>
    </citation>
    <scope>NUCLEOTIDE SEQUENCE [LARGE SCALE GENOMIC DNA]</scope>
    <source>
        <strain evidence="2">cv. Amiga</strain>
    </source>
</reference>
<gene>
    <name evidence="1" type="ORF">Lalb_Chr10g0103431</name>
</gene>
<evidence type="ECO:0000313" key="2">
    <source>
        <dbReference type="Proteomes" id="UP000447434"/>
    </source>
</evidence>
<comment type="caution">
    <text evidence="1">The sequence shown here is derived from an EMBL/GenBank/DDBJ whole genome shotgun (WGS) entry which is preliminary data.</text>
</comment>
<sequence length="55" mass="6758">MYGWDIQRLVLVQLPYNMGIWYCVDYMVTIYDDEVRVHILPYHQRLPQLVIFNIL</sequence>
<protein>
    <submittedName>
        <fullName evidence="1">Uncharacterized protein</fullName>
    </submittedName>
</protein>
<keyword evidence="2" id="KW-1185">Reference proteome</keyword>
<proteinExistence type="predicted"/>
<name>A0A6A4PXK1_LUPAL</name>
<evidence type="ECO:0000313" key="1">
    <source>
        <dbReference type="EMBL" id="KAE9606016.1"/>
    </source>
</evidence>
<dbReference type="EMBL" id="WOCE01000010">
    <property type="protein sequence ID" value="KAE9606016.1"/>
    <property type="molecule type" value="Genomic_DNA"/>
</dbReference>